<name>A0ACC5P1D1_9BACT</name>
<proteinExistence type="predicted"/>
<evidence type="ECO:0000313" key="1">
    <source>
        <dbReference type="EMBL" id="MBB5340627.1"/>
    </source>
</evidence>
<comment type="caution">
    <text evidence="1">The sequence shown here is derived from an EMBL/GenBank/DDBJ whole genome shotgun (WGS) entry which is preliminary data.</text>
</comment>
<keyword evidence="2" id="KW-1185">Reference proteome</keyword>
<gene>
    <name evidence="1" type="ORF">HDF13_002960</name>
</gene>
<reference evidence="1" key="1">
    <citation type="submission" date="2020-08" db="EMBL/GenBank/DDBJ databases">
        <title>Genomic Encyclopedia of Type Strains, Phase IV (KMG-V): Genome sequencing to study the core and pangenomes of soil and plant-associated prokaryotes.</title>
        <authorList>
            <person name="Whitman W."/>
        </authorList>
    </citation>
    <scope>NUCLEOTIDE SEQUENCE</scope>
    <source>
        <strain evidence="1">M8UP15</strain>
    </source>
</reference>
<evidence type="ECO:0000313" key="2">
    <source>
        <dbReference type="Proteomes" id="UP000569005"/>
    </source>
</evidence>
<protein>
    <submittedName>
        <fullName evidence="1">Membrane protein DedA with SNARE-associated domain/rhodanese-related sulfurtransferase</fullName>
    </submittedName>
</protein>
<dbReference type="Proteomes" id="UP000569005">
    <property type="component" value="Unassembled WGS sequence"/>
</dbReference>
<dbReference type="EMBL" id="JACHEA010000001">
    <property type="protein sequence ID" value="MBB5340627.1"/>
    <property type="molecule type" value="Genomic_DNA"/>
</dbReference>
<organism evidence="1 2">
    <name type="scientific">Tunturiibacter gelidiferens</name>
    <dbReference type="NCBI Taxonomy" id="3069689"/>
    <lineage>
        <taxon>Bacteria</taxon>
        <taxon>Pseudomonadati</taxon>
        <taxon>Acidobacteriota</taxon>
        <taxon>Terriglobia</taxon>
        <taxon>Terriglobales</taxon>
        <taxon>Acidobacteriaceae</taxon>
        <taxon>Tunturiibacter</taxon>
    </lineage>
</organism>
<sequence length="326" mass="36100">MGLIDVISNHGYTVTAMVMFLAAMGLPLPMSITLLAAGAASQHGLRLSTVLLVAWGAGVAGDTLFYFGGRYTGWWLLSGMCRMSMNPEQCIFSSAGYFYRRGQKTLLFAKFIPGLGAMAAPLAGSLNMRIGRFLRLDALGALAYCSVWLGIGYAFSGSLREITESLGRASHAALFLLLLLGFSYALALVVFTMRAQRYEGIDRITADNLYGRLQEQTPEKLMIIADVRSHGYYDPGMQRIKNSIRVEPHRLKEELIALREFMVPECEVYLYCSCLRDTTSVRVAHMLMQENCHTKVITGGMKAWIKAGGEVELVPETDLQHLPRFD</sequence>
<accession>A0ACC5P1D1</accession>